<feature type="binding site" evidence="8">
    <location>
        <begin position="204"/>
        <end position="205"/>
    </location>
    <ligand>
        <name>sn-glycerol 1-phosphate</name>
        <dbReference type="ChEBI" id="CHEBI:57685"/>
    </ligand>
</feature>
<dbReference type="Proteomes" id="UP000441333">
    <property type="component" value="Unassembled WGS sequence"/>
</dbReference>
<feature type="binding site" evidence="8">
    <location>
        <position position="24"/>
    </location>
    <ligand>
        <name>Mg(2+)</name>
        <dbReference type="ChEBI" id="CHEBI:18420"/>
    </ligand>
</feature>
<keyword evidence="4 8" id="KW-0460">Magnesium</keyword>
<dbReference type="Pfam" id="PF01884">
    <property type="entry name" value="PcrB"/>
    <property type="match status" value="1"/>
</dbReference>
<comment type="caution">
    <text evidence="9">The sequence shown here is derived from an EMBL/GenBank/DDBJ whole genome shotgun (WGS) entry which is preliminary data.</text>
</comment>
<dbReference type="PANTHER" id="PTHR21235:SF22">
    <property type="entry name" value="GERANYLGERANYLGLYCERYL PHOSPHATE SYNTHASE"/>
    <property type="match status" value="1"/>
</dbReference>
<comment type="similarity">
    <text evidence="8">Belongs to the GGGP/HepGP synthase family. Group II subfamily.</text>
</comment>
<comment type="catalytic activity">
    <reaction evidence="8">
        <text>sn-glycerol 1-phosphate + (2E,6E,10E)-geranylgeranyl diphosphate = sn-3-O-(geranylgeranyl)glycerol 1-phosphate + diphosphate</text>
        <dbReference type="Rhea" id="RHEA:23404"/>
        <dbReference type="ChEBI" id="CHEBI:33019"/>
        <dbReference type="ChEBI" id="CHEBI:57677"/>
        <dbReference type="ChEBI" id="CHEBI:57685"/>
        <dbReference type="ChEBI" id="CHEBI:58756"/>
        <dbReference type="EC" id="2.5.1.41"/>
    </reaction>
</comment>
<evidence type="ECO:0000256" key="1">
    <source>
        <dbReference type="ARBA" id="ARBA00022516"/>
    </source>
</evidence>
<dbReference type="NCBIfam" id="TIGR01768">
    <property type="entry name" value="GGGP-family"/>
    <property type="match status" value="1"/>
</dbReference>
<evidence type="ECO:0000256" key="4">
    <source>
        <dbReference type="ARBA" id="ARBA00022842"/>
    </source>
</evidence>
<keyword evidence="1 8" id="KW-0444">Lipid biosynthesis</keyword>
<evidence type="ECO:0000313" key="10">
    <source>
        <dbReference type="Proteomes" id="UP000441333"/>
    </source>
</evidence>
<evidence type="ECO:0000256" key="6">
    <source>
        <dbReference type="ARBA" id="ARBA00023209"/>
    </source>
</evidence>
<organism evidence="9 10">
    <name type="scientific">Pseudotamlana haliotis</name>
    <dbReference type="NCBI Taxonomy" id="2614804"/>
    <lineage>
        <taxon>Bacteria</taxon>
        <taxon>Pseudomonadati</taxon>
        <taxon>Bacteroidota</taxon>
        <taxon>Flavobacteriia</taxon>
        <taxon>Flavobacteriales</taxon>
        <taxon>Flavobacteriaceae</taxon>
        <taxon>Pseudotamlana</taxon>
    </lineage>
</organism>
<dbReference type="HAMAP" id="MF_00112">
    <property type="entry name" value="GGGP_HepGP_synthase"/>
    <property type="match status" value="1"/>
</dbReference>
<sequence length="260" mass="27999">MNNIYQNILKSVLEKKKLLAVLIDPDKFPVERTDSFLLKVNASLATHIFVGGSTVDDFVTDILVSEIKKHSNLPVVLFPGDVTQITNKADALLFLSLISGRNPEYLIGKHVQAVSKLKGSNLEVVPTGYLLIEGGKVTAVERVTGEKPLSRTNVQDIVDTACAGHLLGMKLIYLEAGSGAKAPLTQRIISEVKKAVQLPIIVGGGIRSKAQLDAVYEAGADLAVIGTAFEQDELFFEDLKAPSSAEQLLKEDNNDGAVIH</sequence>
<evidence type="ECO:0000256" key="3">
    <source>
        <dbReference type="ARBA" id="ARBA00022723"/>
    </source>
</evidence>
<dbReference type="PANTHER" id="PTHR21235">
    <property type="entry name" value="IMIDAZOLE GLYCEROL PHOSPHATE SYNTHASE SUBUNIT HISF/H IGP SYNTHASE SUBUNIT HISF/H"/>
    <property type="match status" value="1"/>
</dbReference>
<feature type="binding site" evidence="8">
    <location>
        <position position="53"/>
    </location>
    <ligand>
        <name>Mg(2+)</name>
        <dbReference type="ChEBI" id="CHEBI:18420"/>
    </ligand>
</feature>
<dbReference type="InterPro" id="IPR050064">
    <property type="entry name" value="IGPS_HisA/HisF"/>
</dbReference>
<evidence type="ECO:0000256" key="5">
    <source>
        <dbReference type="ARBA" id="ARBA00023098"/>
    </source>
</evidence>
<gene>
    <name evidence="9" type="ORF">F6U93_06395</name>
</gene>
<dbReference type="RefSeq" id="WP_150938291.1">
    <property type="nucleotide sequence ID" value="NZ_WAAT01000037.1"/>
</dbReference>
<dbReference type="GO" id="GO:0000287">
    <property type="term" value="F:magnesium ion binding"/>
    <property type="evidence" value="ECO:0007669"/>
    <property type="project" value="UniProtKB-UniRule"/>
</dbReference>
<evidence type="ECO:0000256" key="8">
    <source>
        <dbReference type="HAMAP-Rule" id="MF_00112"/>
    </source>
</evidence>
<name>A0A6N6MJY5_9FLAO</name>
<reference evidence="9 10" key="1">
    <citation type="submission" date="2019-09" db="EMBL/GenBank/DDBJ databases">
        <authorList>
            <person name="Cao W.R."/>
        </authorList>
    </citation>
    <scope>NUCLEOTIDE SEQUENCE [LARGE SCALE GENOMIC DNA]</scope>
    <source>
        <strain evidence="9 10">B1N29</strain>
    </source>
</reference>
<dbReference type="EMBL" id="WAAT01000037">
    <property type="protein sequence ID" value="KAB1068478.1"/>
    <property type="molecule type" value="Genomic_DNA"/>
</dbReference>
<dbReference type="Gene3D" id="3.20.20.390">
    <property type="entry name" value="FMN-linked oxidoreductases"/>
    <property type="match status" value="1"/>
</dbReference>
<dbReference type="NCBIfam" id="NF003198">
    <property type="entry name" value="PRK04169.1-2"/>
    <property type="match status" value="1"/>
</dbReference>
<proteinExistence type="inferred from homology"/>
<keyword evidence="10" id="KW-1185">Reference proteome</keyword>
<dbReference type="GO" id="GO:0046474">
    <property type="term" value="P:glycerophospholipid biosynthetic process"/>
    <property type="evidence" value="ECO:0007669"/>
    <property type="project" value="UniProtKB-UniRule"/>
</dbReference>
<dbReference type="GO" id="GO:0000107">
    <property type="term" value="F:imidazoleglycerol-phosphate synthase activity"/>
    <property type="evidence" value="ECO:0007669"/>
    <property type="project" value="TreeGrafter"/>
</dbReference>
<feature type="binding site" evidence="8">
    <location>
        <begin position="226"/>
        <end position="227"/>
    </location>
    <ligand>
        <name>sn-glycerol 1-phosphate</name>
        <dbReference type="ChEBI" id="CHEBI:57685"/>
    </ligand>
</feature>
<evidence type="ECO:0000256" key="7">
    <source>
        <dbReference type="ARBA" id="ARBA00023264"/>
    </source>
</evidence>
<dbReference type="SUPFAM" id="SSF51395">
    <property type="entry name" value="FMN-linked oxidoreductases"/>
    <property type="match status" value="1"/>
</dbReference>
<protein>
    <recommendedName>
        <fullName evidence="8">Geranylgeranylglyceryl phosphate synthase</fullName>
        <shortName evidence="8">GGGP synthase</shortName>
        <shortName evidence="8">GGGPS</shortName>
        <ecNumber evidence="8">2.5.1.41</ecNumber>
    </recommendedName>
    <alternativeName>
        <fullName evidence="8">(S)-3-O-geranylgeranylglyceryl phosphate synthase</fullName>
    </alternativeName>
    <alternativeName>
        <fullName evidence="8">Phosphoglycerol geranylgeranyltransferase</fullName>
    </alternativeName>
</protein>
<keyword evidence="5 8" id="KW-0443">Lipid metabolism</keyword>
<dbReference type="InterPro" id="IPR038597">
    <property type="entry name" value="GGGP/HepGP_synthase_sf"/>
</dbReference>
<keyword evidence="6 8" id="KW-0594">Phospholipid biosynthesis</keyword>
<keyword evidence="7 8" id="KW-1208">Phospholipid metabolism</keyword>
<keyword evidence="3 8" id="KW-0479">Metal-binding</keyword>
<comment type="cofactor">
    <cofactor evidence="8">
        <name>Mg(2+)</name>
        <dbReference type="ChEBI" id="CHEBI:18420"/>
    </cofactor>
</comment>
<accession>A0A6N6MJY5</accession>
<evidence type="ECO:0000313" key="9">
    <source>
        <dbReference type="EMBL" id="KAB1068478.1"/>
    </source>
</evidence>
<comment type="function">
    <text evidence="8">Prenyltransferase that catalyzes the transfer of the geranylgeranyl moiety of geranylgeranyl diphosphate (GGPP) to the C3 hydroxyl of sn-glycerol-1-phosphate (G1P).</text>
</comment>
<feature type="binding site" evidence="8">
    <location>
        <begin position="173"/>
        <end position="179"/>
    </location>
    <ligand>
        <name>sn-glycerol 1-phosphate</name>
        <dbReference type="ChEBI" id="CHEBI:57685"/>
    </ligand>
</feature>
<dbReference type="InterPro" id="IPR008205">
    <property type="entry name" value="GGGP_HepGP_synthase"/>
</dbReference>
<evidence type="ECO:0000256" key="2">
    <source>
        <dbReference type="ARBA" id="ARBA00022679"/>
    </source>
</evidence>
<comment type="caution">
    <text evidence="8">Lacks conserved residue(s) required for the propagation of feature annotation.</text>
</comment>
<dbReference type="GO" id="GO:0047294">
    <property type="term" value="F:phosphoglycerol geranylgeranyltransferase activity"/>
    <property type="evidence" value="ECO:0007669"/>
    <property type="project" value="UniProtKB-UniRule"/>
</dbReference>
<dbReference type="EC" id="2.5.1.41" evidence="8"/>
<keyword evidence="2 8" id="KW-0808">Transferase</keyword>
<dbReference type="AlphaFoldDB" id="A0A6N6MJY5"/>